<gene>
    <name evidence="2" type="ORF">RRG08_012364</name>
</gene>
<evidence type="ECO:0000313" key="2">
    <source>
        <dbReference type="EMBL" id="KAK3773239.1"/>
    </source>
</evidence>
<dbReference type="Pfam" id="PF01057">
    <property type="entry name" value="Parvo_NS1"/>
    <property type="match status" value="1"/>
</dbReference>
<dbReference type="EMBL" id="JAWDGP010003552">
    <property type="protein sequence ID" value="KAK3773239.1"/>
    <property type="molecule type" value="Genomic_DNA"/>
</dbReference>
<dbReference type="Gene3D" id="3.40.50.300">
    <property type="entry name" value="P-loop containing nucleotide triphosphate hydrolases"/>
    <property type="match status" value="1"/>
</dbReference>
<evidence type="ECO:0000259" key="1">
    <source>
        <dbReference type="Pfam" id="PF01057"/>
    </source>
</evidence>
<keyword evidence="3" id="KW-1185">Reference proteome</keyword>
<feature type="domain" description="Parvovirus non-structural protein 1 helicase" evidence="1">
    <location>
        <begin position="7"/>
        <end position="86"/>
    </location>
</feature>
<reference evidence="2" key="1">
    <citation type="journal article" date="2023" name="G3 (Bethesda)">
        <title>A reference genome for the long-term kleptoplast-retaining sea slug Elysia crispata morphotype clarki.</title>
        <authorList>
            <person name="Eastman K.E."/>
            <person name="Pendleton A.L."/>
            <person name="Shaikh M.A."/>
            <person name="Suttiyut T."/>
            <person name="Ogas R."/>
            <person name="Tomko P."/>
            <person name="Gavelis G."/>
            <person name="Widhalm J.R."/>
            <person name="Wisecaver J.H."/>
        </authorList>
    </citation>
    <scope>NUCLEOTIDE SEQUENCE</scope>
    <source>
        <strain evidence="2">ECLA1</strain>
    </source>
</reference>
<organism evidence="2 3">
    <name type="scientific">Elysia crispata</name>
    <name type="common">lettuce slug</name>
    <dbReference type="NCBI Taxonomy" id="231223"/>
    <lineage>
        <taxon>Eukaryota</taxon>
        <taxon>Metazoa</taxon>
        <taxon>Spiralia</taxon>
        <taxon>Lophotrochozoa</taxon>
        <taxon>Mollusca</taxon>
        <taxon>Gastropoda</taxon>
        <taxon>Heterobranchia</taxon>
        <taxon>Euthyneura</taxon>
        <taxon>Panpulmonata</taxon>
        <taxon>Sacoglossa</taxon>
        <taxon>Placobranchoidea</taxon>
        <taxon>Plakobranchidae</taxon>
        <taxon>Elysia</taxon>
    </lineage>
</organism>
<dbReference type="SUPFAM" id="SSF52540">
    <property type="entry name" value="P-loop containing nucleoside triphosphate hydrolases"/>
    <property type="match status" value="1"/>
</dbReference>
<sequence length="152" mass="16988">MTTGGRFCLQDCVNKRIIVGGEVGIAADNVDRLKELMSGEKTTFERKMKSPGTCKANLVILNSNNMPFANVPQEKQALENRMFIFKNLKKSKILPIALKNMEATKPNPKFLSLVEPPSVQELQDLTNGIFPRQTKCVDIMGLVPDFDGDWET</sequence>
<dbReference type="Proteomes" id="UP001283361">
    <property type="component" value="Unassembled WGS sequence"/>
</dbReference>
<dbReference type="GO" id="GO:0019079">
    <property type="term" value="P:viral genome replication"/>
    <property type="evidence" value="ECO:0007669"/>
    <property type="project" value="InterPro"/>
</dbReference>
<evidence type="ECO:0000313" key="3">
    <source>
        <dbReference type="Proteomes" id="UP001283361"/>
    </source>
</evidence>
<comment type="caution">
    <text evidence="2">The sequence shown here is derived from an EMBL/GenBank/DDBJ whole genome shotgun (WGS) entry which is preliminary data.</text>
</comment>
<protein>
    <recommendedName>
        <fullName evidence="1">Parvovirus non-structural protein 1 helicase domain-containing protein</fullName>
    </recommendedName>
</protein>
<dbReference type="InterPro" id="IPR001257">
    <property type="entry name" value="Parvovirus_NS1_helicase"/>
</dbReference>
<proteinExistence type="predicted"/>
<dbReference type="InterPro" id="IPR027417">
    <property type="entry name" value="P-loop_NTPase"/>
</dbReference>
<dbReference type="AlphaFoldDB" id="A0AAE0ZPQ0"/>
<accession>A0AAE0ZPQ0</accession>
<name>A0AAE0ZPQ0_9GAST</name>